<evidence type="ECO:0000256" key="1">
    <source>
        <dbReference type="SAM" id="Phobius"/>
    </source>
</evidence>
<feature type="transmembrane region" description="Helical" evidence="1">
    <location>
        <begin position="107"/>
        <end position="126"/>
    </location>
</feature>
<keyword evidence="1" id="KW-1133">Transmembrane helix</keyword>
<reference evidence="2" key="1">
    <citation type="journal article" date="2021" name="Nat. Commun.">
        <title>Genomic analyses provide insights into spinach domestication and the genetic basis of agronomic traits.</title>
        <authorList>
            <person name="Cai X."/>
            <person name="Sun X."/>
            <person name="Xu C."/>
            <person name="Sun H."/>
            <person name="Wang X."/>
            <person name="Ge C."/>
            <person name="Zhang Z."/>
            <person name="Wang Q."/>
            <person name="Fei Z."/>
            <person name="Jiao C."/>
            <person name="Wang Q."/>
        </authorList>
    </citation>
    <scope>NUCLEOTIDE SEQUENCE [LARGE SCALE GENOMIC DNA]</scope>
    <source>
        <strain evidence="2">cv. Varoflay</strain>
    </source>
</reference>
<reference evidence="3" key="2">
    <citation type="submission" date="2025-08" db="UniProtKB">
        <authorList>
            <consortium name="RefSeq"/>
        </authorList>
    </citation>
    <scope>IDENTIFICATION</scope>
    <source>
        <tissue evidence="3">Leaf</tissue>
    </source>
</reference>
<keyword evidence="1" id="KW-0812">Transmembrane</keyword>
<evidence type="ECO:0000313" key="2">
    <source>
        <dbReference type="Proteomes" id="UP000813463"/>
    </source>
</evidence>
<accession>A0ABM3RLW0</accession>
<organism evidence="2 3">
    <name type="scientific">Spinacia oleracea</name>
    <name type="common">Spinach</name>
    <dbReference type="NCBI Taxonomy" id="3562"/>
    <lineage>
        <taxon>Eukaryota</taxon>
        <taxon>Viridiplantae</taxon>
        <taxon>Streptophyta</taxon>
        <taxon>Embryophyta</taxon>
        <taxon>Tracheophyta</taxon>
        <taxon>Spermatophyta</taxon>
        <taxon>Magnoliopsida</taxon>
        <taxon>eudicotyledons</taxon>
        <taxon>Gunneridae</taxon>
        <taxon>Pentapetalae</taxon>
        <taxon>Caryophyllales</taxon>
        <taxon>Chenopodiaceae</taxon>
        <taxon>Chenopodioideae</taxon>
        <taxon>Anserineae</taxon>
        <taxon>Spinacia</taxon>
    </lineage>
</organism>
<proteinExistence type="predicted"/>
<feature type="transmembrane region" description="Helical" evidence="1">
    <location>
        <begin position="138"/>
        <end position="156"/>
    </location>
</feature>
<name>A0ABM3RLW0_SPIOL</name>
<keyword evidence="2" id="KW-1185">Reference proteome</keyword>
<protein>
    <submittedName>
        <fullName evidence="3">Uncharacterized protein isoform X1</fullName>
    </submittedName>
</protein>
<dbReference type="GeneID" id="110796451"/>
<gene>
    <name evidence="3" type="primary">LOC110796451</name>
</gene>
<evidence type="ECO:0000313" key="3">
    <source>
        <dbReference type="RefSeq" id="XP_056696597.1"/>
    </source>
</evidence>
<dbReference type="RefSeq" id="XP_056696597.1">
    <property type="nucleotide sequence ID" value="XM_056840619.1"/>
</dbReference>
<dbReference type="Proteomes" id="UP000813463">
    <property type="component" value="Chromosome 3"/>
</dbReference>
<feature type="transmembrane region" description="Helical" evidence="1">
    <location>
        <begin position="76"/>
        <end position="101"/>
    </location>
</feature>
<sequence>MYCLFYQCQSFGSDFWYDRSRWKRGCGLKSTDILQRISIHKREGNNLYGYNDCSMYSTYSCHILPIVGRISYDFRFYLLLSLLAAAVTVCCCFRLLMLLFAAVTFTVLLYCCHCCMLSAVVVSVVSRTVVCLQLLAPVCYYYCCLFVVVLISMNLVV</sequence>
<keyword evidence="1" id="KW-0472">Membrane</keyword>